<comment type="caution">
    <text evidence="1">The sequence shown here is derived from an EMBL/GenBank/DDBJ whole genome shotgun (WGS) entry which is preliminary data.</text>
</comment>
<organism evidence="1 2">
    <name type="scientific">Phytophthora fragariae</name>
    <dbReference type="NCBI Taxonomy" id="53985"/>
    <lineage>
        <taxon>Eukaryota</taxon>
        <taxon>Sar</taxon>
        <taxon>Stramenopiles</taxon>
        <taxon>Oomycota</taxon>
        <taxon>Peronosporomycetes</taxon>
        <taxon>Peronosporales</taxon>
        <taxon>Peronosporaceae</taxon>
        <taxon>Phytophthora</taxon>
    </lineage>
</organism>
<dbReference type="EMBL" id="QXGA01008841">
    <property type="protein sequence ID" value="KAE9057446.1"/>
    <property type="molecule type" value="Genomic_DNA"/>
</dbReference>
<accession>A0A6A3PC34</accession>
<proteinExistence type="predicted"/>
<sequence>MCVAPPARRECELKRRGSLPVLMAARLIASVTSAVDMHAGIPCRDMYTAAGMSRGRLFLA</sequence>
<reference evidence="1 2" key="1">
    <citation type="submission" date="2018-08" db="EMBL/GenBank/DDBJ databases">
        <title>Genomic investigation of the strawberry pathogen Phytophthora fragariae indicates pathogenicity is determined by transcriptional variation in three key races.</title>
        <authorList>
            <person name="Adams T.M."/>
            <person name="Armitage A.D."/>
            <person name="Sobczyk M.K."/>
            <person name="Bates H.J."/>
            <person name="Dunwell J.M."/>
            <person name="Nellist C.F."/>
            <person name="Harrison R.J."/>
        </authorList>
    </citation>
    <scope>NUCLEOTIDE SEQUENCE [LARGE SCALE GENOMIC DNA]</scope>
    <source>
        <strain evidence="1 2">NOV-5</strain>
    </source>
</reference>
<name>A0A6A3PC34_9STRA</name>
<evidence type="ECO:0000313" key="2">
    <source>
        <dbReference type="Proteomes" id="UP000440732"/>
    </source>
</evidence>
<dbReference type="Proteomes" id="UP000440732">
    <property type="component" value="Unassembled WGS sequence"/>
</dbReference>
<gene>
    <name evidence="1" type="ORF">PF006_g32413</name>
</gene>
<dbReference type="AlphaFoldDB" id="A0A6A3PC34"/>
<protein>
    <submittedName>
        <fullName evidence="1">Uncharacterized protein</fullName>
    </submittedName>
</protein>
<evidence type="ECO:0000313" key="1">
    <source>
        <dbReference type="EMBL" id="KAE9057446.1"/>
    </source>
</evidence>